<feature type="transmembrane region" description="Helical" evidence="5">
    <location>
        <begin position="94"/>
        <end position="112"/>
    </location>
</feature>
<evidence type="ECO:0000313" key="7">
    <source>
        <dbReference type="EMBL" id="MDK7186384.1"/>
    </source>
</evidence>
<comment type="caution">
    <text evidence="7">The sequence shown here is derived from an EMBL/GenBank/DDBJ whole genome shotgun (WGS) entry which is preliminary data.</text>
</comment>
<organism evidence="7 8">
    <name type="scientific">Facklamia hominis</name>
    <dbReference type="NCBI Taxonomy" id="178214"/>
    <lineage>
        <taxon>Bacteria</taxon>
        <taxon>Bacillati</taxon>
        <taxon>Bacillota</taxon>
        <taxon>Bacilli</taxon>
        <taxon>Lactobacillales</taxon>
        <taxon>Aerococcaceae</taxon>
        <taxon>Facklamia</taxon>
    </lineage>
</organism>
<feature type="transmembrane region" description="Helical" evidence="5">
    <location>
        <begin position="321"/>
        <end position="340"/>
    </location>
</feature>
<feature type="transmembrane region" description="Helical" evidence="5">
    <location>
        <begin position="68"/>
        <end position="88"/>
    </location>
</feature>
<reference evidence="7" key="1">
    <citation type="submission" date="2023-05" db="EMBL/GenBank/DDBJ databases">
        <title>Cataloging the Phylogenetic Diversity of Human Bladder Bacteria.</title>
        <authorList>
            <person name="Du J."/>
        </authorList>
    </citation>
    <scope>NUCLEOTIDE SEQUENCE</scope>
    <source>
        <strain evidence="7">UMB1231</strain>
    </source>
</reference>
<evidence type="ECO:0000259" key="6">
    <source>
        <dbReference type="Pfam" id="PF04932"/>
    </source>
</evidence>
<evidence type="ECO:0000256" key="2">
    <source>
        <dbReference type="ARBA" id="ARBA00022692"/>
    </source>
</evidence>
<keyword evidence="2 5" id="KW-0812">Transmembrane</keyword>
<dbReference type="AlphaFoldDB" id="A0AAJ1Q3Z1"/>
<dbReference type="InterPro" id="IPR007016">
    <property type="entry name" value="O-antigen_ligase-rel_domated"/>
</dbReference>
<feature type="transmembrane region" description="Helical" evidence="5">
    <location>
        <begin position="236"/>
        <end position="255"/>
    </location>
</feature>
<dbReference type="RefSeq" id="WP_285065095.1">
    <property type="nucleotide sequence ID" value="NZ_CP138857.1"/>
</dbReference>
<gene>
    <name evidence="7" type="ORF">QP433_00130</name>
</gene>
<evidence type="ECO:0000256" key="4">
    <source>
        <dbReference type="ARBA" id="ARBA00023136"/>
    </source>
</evidence>
<dbReference type="Pfam" id="PF04932">
    <property type="entry name" value="Wzy_C"/>
    <property type="match status" value="1"/>
</dbReference>
<accession>A0AAJ1Q3Z1</accession>
<feature type="transmembrane region" description="Helical" evidence="5">
    <location>
        <begin position="12"/>
        <end position="31"/>
    </location>
</feature>
<feature type="transmembrane region" description="Helical" evidence="5">
    <location>
        <begin position="352"/>
        <end position="370"/>
    </location>
</feature>
<evidence type="ECO:0000256" key="1">
    <source>
        <dbReference type="ARBA" id="ARBA00004141"/>
    </source>
</evidence>
<protein>
    <submittedName>
        <fullName evidence="7">O-antigen ligase family protein</fullName>
    </submittedName>
</protein>
<sequence>MIINRLESIKINFHSIALYGFYFLMFLYFLMPPGISIILSDSIITIIKVISYLFILAHFIFNKKKFSISIFFIILFNIFLILSTVYNKGQISDVIIHSIIIIAICFTLSVILKNDNKSSIFLIVIRDITLLFFILNIYYFFKFPNGIPDLTIDKSFPFFLYENVNSTIKYILPGMCCSSILDYKNNKIFSISSAIFFFGIVYQALNIYFTATALIICLFILLWNVCIINNNFFKGYLVYFISIIFIFFLNLFLIISPDIMSFIPSVFGKENNFSGRTILWSNIVNLILKEPITGYGYIDDLKSARLIGNFYGSHNYFLDTFFQRGIFGLFNLMLLIVYPLINSINMKSSKIVDILFGYVIACQLLFMVEPVYTKEFLLLPIIFSLMVIIEYNKN</sequence>
<keyword evidence="7" id="KW-0436">Ligase</keyword>
<evidence type="ECO:0000256" key="5">
    <source>
        <dbReference type="SAM" id="Phobius"/>
    </source>
</evidence>
<feature type="transmembrane region" description="Helical" evidence="5">
    <location>
        <begin position="37"/>
        <end position="61"/>
    </location>
</feature>
<comment type="subcellular location">
    <subcellularLocation>
        <location evidence="1">Membrane</location>
        <topology evidence="1">Multi-pass membrane protein</topology>
    </subcellularLocation>
</comment>
<keyword evidence="4 5" id="KW-0472">Membrane</keyword>
<proteinExistence type="predicted"/>
<dbReference type="EMBL" id="JASOOE010000001">
    <property type="protein sequence ID" value="MDK7186384.1"/>
    <property type="molecule type" value="Genomic_DNA"/>
</dbReference>
<dbReference type="GO" id="GO:0016020">
    <property type="term" value="C:membrane"/>
    <property type="evidence" value="ECO:0007669"/>
    <property type="project" value="UniProtKB-SubCell"/>
</dbReference>
<evidence type="ECO:0000256" key="3">
    <source>
        <dbReference type="ARBA" id="ARBA00022989"/>
    </source>
</evidence>
<feature type="transmembrane region" description="Helical" evidence="5">
    <location>
        <begin position="194"/>
        <end position="224"/>
    </location>
</feature>
<dbReference type="GO" id="GO:0016874">
    <property type="term" value="F:ligase activity"/>
    <property type="evidence" value="ECO:0007669"/>
    <property type="project" value="UniProtKB-KW"/>
</dbReference>
<feature type="transmembrane region" description="Helical" evidence="5">
    <location>
        <begin position="119"/>
        <end position="141"/>
    </location>
</feature>
<feature type="domain" description="O-antigen ligase-related" evidence="6">
    <location>
        <begin position="212"/>
        <end position="331"/>
    </location>
</feature>
<evidence type="ECO:0000313" key="8">
    <source>
        <dbReference type="Proteomes" id="UP001229251"/>
    </source>
</evidence>
<keyword evidence="3 5" id="KW-1133">Transmembrane helix</keyword>
<name>A0AAJ1Q3Z1_9LACT</name>
<dbReference type="Proteomes" id="UP001229251">
    <property type="component" value="Unassembled WGS sequence"/>
</dbReference>